<accession>D7FKN7</accession>
<gene>
    <name evidence="2" type="ORF">Esi_0146_0066</name>
</gene>
<dbReference type="InParanoid" id="D7FKN7"/>
<feature type="compositionally biased region" description="Basic and acidic residues" evidence="1">
    <location>
        <begin position="24"/>
        <end position="33"/>
    </location>
</feature>
<name>D7FKN7_ECTSI</name>
<evidence type="ECO:0000313" key="3">
    <source>
        <dbReference type="Proteomes" id="UP000002630"/>
    </source>
</evidence>
<evidence type="ECO:0000313" key="2">
    <source>
        <dbReference type="EMBL" id="CBJ29437.1"/>
    </source>
</evidence>
<protein>
    <submittedName>
        <fullName evidence="2">Uncharacterized protein</fullName>
    </submittedName>
</protein>
<dbReference type="EMBL" id="FN649760">
    <property type="protein sequence ID" value="CBJ29437.1"/>
    <property type="molecule type" value="Genomic_DNA"/>
</dbReference>
<reference evidence="2 3" key="1">
    <citation type="journal article" date="2010" name="Nature">
        <title>The Ectocarpus genome and the independent evolution of multicellularity in brown algae.</title>
        <authorList>
            <person name="Cock J.M."/>
            <person name="Sterck L."/>
            <person name="Rouze P."/>
            <person name="Scornet D."/>
            <person name="Allen A.E."/>
            <person name="Amoutzias G."/>
            <person name="Anthouard V."/>
            <person name="Artiguenave F."/>
            <person name="Aury J.M."/>
            <person name="Badger J.H."/>
            <person name="Beszteri B."/>
            <person name="Billiau K."/>
            <person name="Bonnet E."/>
            <person name="Bothwell J.H."/>
            <person name="Bowler C."/>
            <person name="Boyen C."/>
            <person name="Brownlee C."/>
            <person name="Carrano C.J."/>
            <person name="Charrier B."/>
            <person name="Cho G.Y."/>
            <person name="Coelho S.M."/>
            <person name="Collen J."/>
            <person name="Corre E."/>
            <person name="Da Silva C."/>
            <person name="Delage L."/>
            <person name="Delaroque N."/>
            <person name="Dittami S.M."/>
            <person name="Doulbeau S."/>
            <person name="Elias M."/>
            <person name="Farnham G."/>
            <person name="Gachon C.M."/>
            <person name="Gschloessl B."/>
            <person name="Heesch S."/>
            <person name="Jabbari K."/>
            <person name="Jubin C."/>
            <person name="Kawai H."/>
            <person name="Kimura K."/>
            <person name="Kloareg B."/>
            <person name="Kupper F.C."/>
            <person name="Lang D."/>
            <person name="Le Bail A."/>
            <person name="Leblanc C."/>
            <person name="Lerouge P."/>
            <person name="Lohr M."/>
            <person name="Lopez P.J."/>
            <person name="Martens C."/>
            <person name="Maumus F."/>
            <person name="Michel G."/>
            <person name="Miranda-Saavedra D."/>
            <person name="Morales J."/>
            <person name="Moreau H."/>
            <person name="Motomura T."/>
            <person name="Nagasato C."/>
            <person name="Napoli C.A."/>
            <person name="Nelson D.R."/>
            <person name="Nyvall-Collen P."/>
            <person name="Peters A.F."/>
            <person name="Pommier C."/>
            <person name="Potin P."/>
            <person name="Poulain J."/>
            <person name="Quesneville H."/>
            <person name="Read B."/>
            <person name="Rensing S.A."/>
            <person name="Ritter A."/>
            <person name="Rousvoal S."/>
            <person name="Samanta M."/>
            <person name="Samson G."/>
            <person name="Schroeder D.C."/>
            <person name="Segurens B."/>
            <person name="Strittmatter M."/>
            <person name="Tonon T."/>
            <person name="Tregear J.W."/>
            <person name="Valentin K."/>
            <person name="von Dassow P."/>
            <person name="Yamagishi T."/>
            <person name="Van de Peer Y."/>
            <person name="Wincker P."/>
        </authorList>
    </citation>
    <scope>NUCLEOTIDE SEQUENCE [LARGE SCALE GENOMIC DNA]</scope>
    <source>
        <strain evidence="3">Ec32 / CCAP1310/4</strain>
    </source>
</reference>
<dbReference type="AlphaFoldDB" id="D7FKN7"/>
<organism evidence="2 3">
    <name type="scientific">Ectocarpus siliculosus</name>
    <name type="common">Brown alga</name>
    <name type="synonym">Conferva siliculosa</name>
    <dbReference type="NCBI Taxonomy" id="2880"/>
    <lineage>
        <taxon>Eukaryota</taxon>
        <taxon>Sar</taxon>
        <taxon>Stramenopiles</taxon>
        <taxon>Ochrophyta</taxon>
        <taxon>PX clade</taxon>
        <taxon>Phaeophyceae</taxon>
        <taxon>Ectocarpales</taxon>
        <taxon>Ectocarpaceae</taxon>
        <taxon>Ectocarpus</taxon>
    </lineage>
</organism>
<feature type="region of interest" description="Disordered" evidence="1">
    <location>
        <begin position="1"/>
        <end position="116"/>
    </location>
</feature>
<proteinExistence type="predicted"/>
<evidence type="ECO:0000256" key="1">
    <source>
        <dbReference type="SAM" id="MobiDB-lite"/>
    </source>
</evidence>
<keyword evidence="3" id="KW-1185">Reference proteome</keyword>
<sequence length="116" mass="12139">MSLSPSSIRAVLKSAGQRAGGVPELERPARPEEIESAVATADGGEGLVSVGLPAGSSRENRSPATRGRSRTPRRGLSVGRDLMPNFLRAAREPKPQPHGRSSGSVGGHRQGQRYGC</sequence>
<dbReference type="Proteomes" id="UP000002630">
    <property type="component" value="Unassembled WGS sequence"/>
</dbReference>